<dbReference type="InterPro" id="IPR009962">
    <property type="entry name" value="DUF1488"/>
</dbReference>
<dbReference type="Pfam" id="PF07369">
    <property type="entry name" value="DUF1488"/>
    <property type="match status" value="1"/>
</dbReference>
<dbReference type="RefSeq" id="WP_126609782.1">
    <property type="nucleotide sequence ID" value="NZ_AP025144.1"/>
</dbReference>
<name>A0AAV5NMN0_9VIBR</name>
<organism evidence="1 2">
    <name type="scientific">Vibrio penaeicida</name>
    <dbReference type="NCBI Taxonomy" id="104609"/>
    <lineage>
        <taxon>Bacteria</taxon>
        <taxon>Pseudomonadati</taxon>
        <taxon>Pseudomonadota</taxon>
        <taxon>Gammaproteobacteria</taxon>
        <taxon>Vibrionales</taxon>
        <taxon>Vibrionaceae</taxon>
        <taxon>Vibrio</taxon>
    </lineage>
</organism>
<proteinExistence type="predicted"/>
<dbReference type="SUPFAM" id="SSF160272">
    <property type="entry name" value="Shew3726-like"/>
    <property type="match status" value="1"/>
</dbReference>
<dbReference type="Proteomes" id="UP001156690">
    <property type="component" value="Unassembled WGS sequence"/>
</dbReference>
<evidence type="ECO:0000313" key="1">
    <source>
        <dbReference type="EMBL" id="GLQ71904.1"/>
    </source>
</evidence>
<keyword evidence="2" id="KW-1185">Reference proteome</keyword>
<evidence type="ECO:0000313" key="2">
    <source>
        <dbReference type="Proteomes" id="UP001156690"/>
    </source>
</evidence>
<accession>A0AAV5NMN0</accession>
<dbReference type="EMBL" id="BSNX01000009">
    <property type="protein sequence ID" value="GLQ71904.1"/>
    <property type="molecule type" value="Genomic_DNA"/>
</dbReference>
<dbReference type="Gene3D" id="3.30.160.140">
    <property type="entry name" value="Shew3726-like"/>
    <property type="match status" value="1"/>
</dbReference>
<reference evidence="2" key="1">
    <citation type="journal article" date="2019" name="Int. J. Syst. Evol. Microbiol.">
        <title>The Global Catalogue of Microorganisms (GCM) 10K type strain sequencing project: providing services to taxonomists for standard genome sequencing and annotation.</title>
        <authorList>
            <consortium name="The Broad Institute Genomics Platform"/>
            <consortium name="The Broad Institute Genome Sequencing Center for Infectious Disease"/>
            <person name="Wu L."/>
            <person name="Ma J."/>
        </authorList>
    </citation>
    <scope>NUCLEOTIDE SEQUENCE [LARGE SCALE GENOMIC DNA]</scope>
    <source>
        <strain evidence="2">NBRC 15640</strain>
    </source>
</reference>
<dbReference type="InterPro" id="IPR036692">
    <property type="entry name" value="Shew3726-like_sf"/>
</dbReference>
<gene>
    <name evidence="1" type="ORF">GCM10007932_12640</name>
</gene>
<sequence length="88" mass="10067">MNQSILFPDIQTWDEGHNAVRFPAQQSGMLIECLALVAAIERVSGETIEEEQQALTLFSQYRFDMEELAESLIEEEDYDDSGQVVIRK</sequence>
<dbReference type="AlphaFoldDB" id="A0AAV5NMN0"/>
<protein>
    <submittedName>
        <fullName evidence="1">Transcriptional regulator</fullName>
    </submittedName>
</protein>
<comment type="caution">
    <text evidence="1">The sequence shown here is derived from an EMBL/GenBank/DDBJ whole genome shotgun (WGS) entry which is preliminary data.</text>
</comment>